<evidence type="ECO:0000313" key="3">
    <source>
        <dbReference type="Proteomes" id="UP001218788"/>
    </source>
</evidence>
<gene>
    <name evidence="2" type="ORF">OIK42_07775</name>
</gene>
<feature type="domain" description="Methyltransferase type 11" evidence="1">
    <location>
        <begin position="75"/>
        <end position="126"/>
    </location>
</feature>
<dbReference type="EMBL" id="JAQQXP010000001">
    <property type="protein sequence ID" value="MDC8830658.1"/>
    <property type="molecule type" value="Genomic_DNA"/>
</dbReference>
<keyword evidence="3" id="KW-1185">Reference proteome</keyword>
<dbReference type="Proteomes" id="UP001218788">
    <property type="component" value="Unassembled WGS sequence"/>
</dbReference>
<dbReference type="GO" id="GO:0032259">
    <property type="term" value="P:methylation"/>
    <property type="evidence" value="ECO:0007669"/>
    <property type="project" value="UniProtKB-KW"/>
</dbReference>
<keyword evidence="2" id="KW-0489">Methyltransferase</keyword>
<dbReference type="InterPro" id="IPR029063">
    <property type="entry name" value="SAM-dependent_MTases_sf"/>
</dbReference>
<protein>
    <submittedName>
        <fullName evidence="2">Methyltransferase domain-containing protein</fullName>
    </submittedName>
</protein>
<accession>A0ABT5L0T6</accession>
<organism evidence="2 3">
    <name type="scientific">Alteromonas gilva</name>
    <dbReference type="NCBI Taxonomy" id="2987522"/>
    <lineage>
        <taxon>Bacteria</taxon>
        <taxon>Pseudomonadati</taxon>
        <taxon>Pseudomonadota</taxon>
        <taxon>Gammaproteobacteria</taxon>
        <taxon>Alteromonadales</taxon>
        <taxon>Alteromonadaceae</taxon>
        <taxon>Alteromonas/Salinimonas group</taxon>
        <taxon>Alteromonas</taxon>
    </lineage>
</organism>
<dbReference type="Pfam" id="PF08241">
    <property type="entry name" value="Methyltransf_11"/>
    <property type="match status" value="1"/>
</dbReference>
<evidence type="ECO:0000259" key="1">
    <source>
        <dbReference type="Pfam" id="PF08241"/>
    </source>
</evidence>
<dbReference type="GO" id="GO:0008168">
    <property type="term" value="F:methyltransferase activity"/>
    <property type="evidence" value="ECO:0007669"/>
    <property type="project" value="UniProtKB-KW"/>
</dbReference>
<evidence type="ECO:0000313" key="2">
    <source>
        <dbReference type="EMBL" id="MDC8830658.1"/>
    </source>
</evidence>
<dbReference type="RefSeq" id="WP_273639580.1">
    <property type="nucleotide sequence ID" value="NZ_JAQQXP010000001.1"/>
</dbReference>
<sequence>MRSAFNPKPLAYPKTWSELPGGEELQQAIAGVCDDLSQRVFGYHMVKLGSLSSQIELPSCAIRLQVHQSPLQSPFTTLISRSDNLPYVENSIDGFLLANELDFAQDPHEILREIDRTITSNGYVIISGFNPYSLTGLAKYLPIKRGNVLHQARFFSAGRIKDWLQLLGFEIVEHRHILFSMLFNSHTGGQPAAWQQWCSKYCPWCSSVYVLLARKRTLNMTTVKPKWKMKPRFSTVGATSYSSYQRNRKSDT</sequence>
<reference evidence="2 3" key="1">
    <citation type="submission" date="2022-10" db="EMBL/GenBank/DDBJ databases">
        <title>Alteromonas sp. chi3 Genome sequencing.</title>
        <authorList>
            <person name="Park S."/>
        </authorList>
    </citation>
    <scope>NUCLEOTIDE SEQUENCE [LARGE SCALE GENOMIC DNA]</scope>
    <source>
        <strain evidence="3">chi3</strain>
    </source>
</reference>
<name>A0ABT5L0T6_9ALTE</name>
<comment type="caution">
    <text evidence="2">The sequence shown here is derived from an EMBL/GenBank/DDBJ whole genome shotgun (WGS) entry which is preliminary data.</text>
</comment>
<dbReference type="SUPFAM" id="SSF53335">
    <property type="entry name" value="S-adenosyl-L-methionine-dependent methyltransferases"/>
    <property type="match status" value="1"/>
</dbReference>
<dbReference type="InterPro" id="IPR013216">
    <property type="entry name" value="Methyltransf_11"/>
</dbReference>
<proteinExistence type="predicted"/>
<keyword evidence="2" id="KW-0808">Transferase</keyword>
<dbReference type="Gene3D" id="3.40.50.150">
    <property type="entry name" value="Vaccinia Virus protein VP39"/>
    <property type="match status" value="1"/>
</dbReference>